<proteinExistence type="predicted"/>
<dbReference type="STRING" id="78915.A0A4P9XFU0"/>
<evidence type="ECO:0000256" key="2">
    <source>
        <dbReference type="ARBA" id="ARBA00023002"/>
    </source>
</evidence>
<feature type="domain" description="NmrA-like" evidence="3">
    <location>
        <begin position="6"/>
        <end position="252"/>
    </location>
</feature>
<dbReference type="PANTHER" id="PTHR47706">
    <property type="entry name" value="NMRA-LIKE FAMILY PROTEIN"/>
    <property type="match status" value="1"/>
</dbReference>
<evidence type="ECO:0000259" key="3">
    <source>
        <dbReference type="Pfam" id="PF05368"/>
    </source>
</evidence>
<keyword evidence="5" id="KW-1185">Reference proteome</keyword>
<reference evidence="5" key="1">
    <citation type="journal article" date="2018" name="Nat. Microbiol.">
        <title>Leveraging single-cell genomics to expand the fungal tree of life.</title>
        <authorList>
            <person name="Ahrendt S.R."/>
            <person name="Quandt C.A."/>
            <person name="Ciobanu D."/>
            <person name="Clum A."/>
            <person name="Salamov A."/>
            <person name="Andreopoulos B."/>
            <person name="Cheng J.F."/>
            <person name="Woyke T."/>
            <person name="Pelin A."/>
            <person name="Henrissat B."/>
            <person name="Reynolds N.K."/>
            <person name="Benny G.L."/>
            <person name="Smith M.E."/>
            <person name="James T.Y."/>
            <person name="Grigoriev I.V."/>
        </authorList>
    </citation>
    <scope>NUCLEOTIDE SEQUENCE [LARGE SCALE GENOMIC DNA]</scope>
    <source>
        <strain evidence="5">RSA 1356</strain>
    </source>
</reference>
<dbReference type="PANTHER" id="PTHR47706:SF9">
    <property type="entry name" value="NMRA-LIKE DOMAIN-CONTAINING PROTEIN-RELATED"/>
    <property type="match status" value="1"/>
</dbReference>
<keyword evidence="2" id="KW-0560">Oxidoreductase</keyword>
<protein>
    <submittedName>
        <fullName evidence="4">NmrA-like family-domain-containing protein</fullName>
    </submittedName>
</protein>
<dbReference type="SUPFAM" id="SSF51735">
    <property type="entry name" value="NAD(P)-binding Rossmann-fold domains"/>
    <property type="match status" value="1"/>
</dbReference>
<accession>A0A4P9XFU0</accession>
<sequence>MTLLNILIAGGTGRFGGMLVDALLADGAYKVGVLSRIGTQSKALDSLRERGVHIVHVDYDSHVSLVEAMQGTDTLVCTLDYGSAVKLQDALFRAAKDAGVSRVVPSEYGPDSPGMLQLMYEDPASMERSIKDLQLEYTRYFAGNFYEYLTSPEGGIDIPLRNALVFGNIDVPMAAIRGRDVARFMAASLKDPRSRNASLRFQSEAITYRQLIDAIEKRIGDRLNIEHVLSDVPVADQYAVDASLREQIQQFDLVVERGDAVLTGVDNAMFPCVKCSTLRDYLKDTLPRT</sequence>
<dbReference type="InterPro" id="IPR008030">
    <property type="entry name" value="NmrA-like"/>
</dbReference>
<dbReference type="InterPro" id="IPR036291">
    <property type="entry name" value="NAD(P)-bd_dom_sf"/>
</dbReference>
<dbReference type="GO" id="GO:0016491">
    <property type="term" value="F:oxidoreductase activity"/>
    <property type="evidence" value="ECO:0007669"/>
    <property type="project" value="UniProtKB-KW"/>
</dbReference>
<keyword evidence="1" id="KW-0521">NADP</keyword>
<dbReference type="AlphaFoldDB" id="A0A4P9XFU0"/>
<organism evidence="4 5">
    <name type="scientific">Thamnocephalis sphaerospora</name>
    <dbReference type="NCBI Taxonomy" id="78915"/>
    <lineage>
        <taxon>Eukaryota</taxon>
        <taxon>Fungi</taxon>
        <taxon>Fungi incertae sedis</taxon>
        <taxon>Zoopagomycota</taxon>
        <taxon>Zoopagomycotina</taxon>
        <taxon>Zoopagomycetes</taxon>
        <taxon>Zoopagales</taxon>
        <taxon>Sigmoideomycetaceae</taxon>
        <taxon>Thamnocephalis</taxon>
    </lineage>
</organism>
<name>A0A4P9XFU0_9FUNG</name>
<evidence type="ECO:0000313" key="4">
    <source>
        <dbReference type="EMBL" id="RKP04454.1"/>
    </source>
</evidence>
<dbReference type="InterPro" id="IPR051609">
    <property type="entry name" value="NmrA/Isoflavone_reductase-like"/>
</dbReference>
<dbReference type="EMBL" id="KZ993717">
    <property type="protein sequence ID" value="RKP04454.1"/>
    <property type="molecule type" value="Genomic_DNA"/>
</dbReference>
<dbReference type="Proteomes" id="UP000271241">
    <property type="component" value="Unassembled WGS sequence"/>
</dbReference>
<dbReference type="Gene3D" id="3.90.25.10">
    <property type="entry name" value="UDP-galactose 4-epimerase, domain 1"/>
    <property type="match status" value="1"/>
</dbReference>
<dbReference type="Gene3D" id="3.40.50.720">
    <property type="entry name" value="NAD(P)-binding Rossmann-like Domain"/>
    <property type="match status" value="1"/>
</dbReference>
<dbReference type="OrthoDB" id="9974981at2759"/>
<gene>
    <name evidence="4" type="ORF">THASP1DRAFT_33777</name>
</gene>
<dbReference type="Pfam" id="PF05368">
    <property type="entry name" value="NmrA"/>
    <property type="match status" value="1"/>
</dbReference>
<evidence type="ECO:0000256" key="1">
    <source>
        <dbReference type="ARBA" id="ARBA00022857"/>
    </source>
</evidence>
<evidence type="ECO:0000313" key="5">
    <source>
        <dbReference type="Proteomes" id="UP000271241"/>
    </source>
</evidence>